<geneLocation type="plasmid" evidence="2 3">
    <name>unnamed1</name>
</geneLocation>
<reference evidence="2 3" key="2">
    <citation type="journal article" date="2022" name="Arch. Microbiol.">
        <title>Rhodococcus pseudokoreensis sp. nov. isolated from the rhizosphere of young M26 apple rootstocks.</title>
        <authorList>
            <person name="Kampfer P."/>
            <person name="Glaeser S.P."/>
            <person name="Blom J."/>
            <person name="Wolf J."/>
            <person name="Benning S."/>
            <person name="Schloter M."/>
            <person name="Neumann-Schaal M."/>
        </authorList>
    </citation>
    <scope>NUCLEOTIDE SEQUENCE [LARGE SCALE GENOMIC DNA]</scope>
    <source>
        <strain evidence="2 3">R79</strain>
    </source>
</reference>
<feature type="compositionally biased region" description="Basic and acidic residues" evidence="1">
    <location>
        <begin position="57"/>
        <end position="68"/>
    </location>
</feature>
<accession>A0A974W068</accession>
<evidence type="ECO:0000313" key="2">
    <source>
        <dbReference type="EMBL" id="QSE88038.1"/>
    </source>
</evidence>
<keyword evidence="3" id="KW-1185">Reference proteome</keyword>
<name>A0A974W068_9NOCA</name>
<protein>
    <submittedName>
        <fullName evidence="2">Uncharacterized protein</fullName>
    </submittedName>
</protein>
<proteinExistence type="predicted"/>
<keyword evidence="2" id="KW-0614">Plasmid</keyword>
<organism evidence="2 3">
    <name type="scientific">Rhodococcus pseudokoreensis</name>
    <dbReference type="NCBI Taxonomy" id="2811421"/>
    <lineage>
        <taxon>Bacteria</taxon>
        <taxon>Bacillati</taxon>
        <taxon>Actinomycetota</taxon>
        <taxon>Actinomycetes</taxon>
        <taxon>Mycobacteriales</taxon>
        <taxon>Nocardiaceae</taxon>
        <taxon>Rhodococcus</taxon>
    </lineage>
</organism>
<dbReference type="RefSeq" id="WP_206004800.1">
    <property type="nucleotide sequence ID" value="NZ_CP070618.1"/>
</dbReference>
<gene>
    <name evidence="2" type="ORF">JWS13_05105</name>
</gene>
<sequence>MHSCDDEPTDDDHDLLDLEEPVIDDGIPQTIEDFFRDSRAGADPHEPFQVVAGSGFRPREESTLDDLKTSSISARPETEHKRVPSEFSQVQAIPGALQLIDYDPGLVRAILTLDAPTQRHLAHWCATQAYEFSGLASKEWVVPALVAMRNGRPLPAPFDDMQSAIQRWIADRTEDDEPQGDPHYSLATRRNPFDNGGFNVPYQAIPALFSALDRDPVAAALRTLSYASHTYGASVDDLHRALKQSFVP</sequence>
<feature type="region of interest" description="Disordered" evidence="1">
    <location>
        <begin position="39"/>
        <end position="79"/>
    </location>
</feature>
<evidence type="ECO:0000256" key="1">
    <source>
        <dbReference type="SAM" id="MobiDB-lite"/>
    </source>
</evidence>
<evidence type="ECO:0000313" key="3">
    <source>
        <dbReference type="Proteomes" id="UP000662986"/>
    </source>
</evidence>
<dbReference type="EMBL" id="CP070618">
    <property type="protein sequence ID" value="QSE88038.1"/>
    <property type="molecule type" value="Genomic_DNA"/>
</dbReference>
<dbReference type="Proteomes" id="UP000662986">
    <property type="component" value="Plasmid unnamed1"/>
</dbReference>
<reference evidence="2 3" key="1">
    <citation type="journal article" date="2021" name="Microbiol. Resour. Announc.">
        <title>Complete Genome Sequences of Two Rhodococcus sp. Strains with Large and Linear Chromosomes, Isolated from Apple Rhizosphere.</title>
        <authorList>
            <person name="Benning S."/>
            <person name="Brugnone N."/>
            <person name="Siani R."/>
            <person name="Kublik S."/>
            <person name="Schloter M."/>
            <person name="Rad V."/>
        </authorList>
    </citation>
    <scope>NUCLEOTIDE SEQUENCE [LARGE SCALE GENOMIC DNA]</scope>
    <source>
        <strain evidence="2 3">R79</strain>
    </source>
</reference>